<dbReference type="InterPro" id="IPR023352">
    <property type="entry name" value="MAPEG-like_dom_sf"/>
</dbReference>
<evidence type="ECO:0000256" key="2">
    <source>
        <dbReference type="ARBA" id="ARBA00022692"/>
    </source>
</evidence>
<dbReference type="AlphaFoldDB" id="A0A382R1Q4"/>
<proteinExistence type="predicted"/>
<protein>
    <recommendedName>
        <fullName evidence="7">MAPEG family protein</fullName>
    </recommendedName>
</protein>
<evidence type="ECO:0000256" key="3">
    <source>
        <dbReference type="ARBA" id="ARBA00022989"/>
    </source>
</evidence>
<dbReference type="InterPro" id="IPR001129">
    <property type="entry name" value="Membr-assoc_MAPEG"/>
</dbReference>
<dbReference type="Gene3D" id="1.20.120.550">
    <property type="entry name" value="Membrane associated eicosanoid/glutathione metabolism-like domain"/>
    <property type="match status" value="1"/>
</dbReference>
<evidence type="ECO:0000256" key="5">
    <source>
        <dbReference type="SAM" id="Phobius"/>
    </source>
</evidence>
<evidence type="ECO:0000256" key="4">
    <source>
        <dbReference type="ARBA" id="ARBA00023136"/>
    </source>
</evidence>
<feature type="transmembrane region" description="Helical" evidence="5">
    <location>
        <begin position="34"/>
        <end position="55"/>
    </location>
</feature>
<gene>
    <name evidence="6" type="ORF">METZ01_LOCUS343936</name>
</gene>
<feature type="non-terminal residue" evidence="6">
    <location>
        <position position="1"/>
    </location>
</feature>
<organism evidence="6">
    <name type="scientific">marine metagenome</name>
    <dbReference type="NCBI Taxonomy" id="408172"/>
    <lineage>
        <taxon>unclassified sequences</taxon>
        <taxon>metagenomes</taxon>
        <taxon>ecological metagenomes</taxon>
    </lineage>
</organism>
<evidence type="ECO:0000313" key="6">
    <source>
        <dbReference type="EMBL" id="SVC91082.1"/>
    </source>
</evidence>
<reference evidence="6" key="1">
    <citation type="submission" date="2018-05" db="EMBL/GenBank/DDBJ databases">
        <authorList>
            <person name="Lanie J.A."/>
            <person name="Ng W.-L."/>
            <person name="Kazmierczak K.M."/>
            <person name="Andrzejewski T.M."/>
            <person name="Davidsen T.M."/>
            <person name="Wayne K.J."/>
            <person name="Tettelin H."/>
            <person name="Glass J.I."/>
            <person name="Rusch D."/>
            <person name="Podicherti R."/>
            <person name="Tsui H.-C.T."/>
            <person name="Winkler M.E."/>
        </authorList>
    </citation>
    <scope>NUCLEOTIDE SEQUENCE</scope>
</reference>
<evidence type="ECO:0000256" key="1">
    <source>
        <dbReference type="ARBA" id="ARBA00004370"/>
    </source>
</evidence>
<comment type="subcellular location">
    <subcellularLocation>
        <location evidence="1">Membrane</location>
    </subcellularLocation>
</comment>
<keyword evidence="3 5" id="KW-1133">Transmembrane helix</keyword>
<feature type="transmembrane region" description="Helical" evidence="5">
    <location>
        <begin position="6"/>
        <end position="22"/>
    </location>
</feature>
<keyword evidence="2 5" id="KW-0812">Transmembrane</keyword>
<accession>A0A382R1Q4</accession>
<dbReference type="GO" id="GO:0016020">
    <property type="term" value="C:membrane"/>
    <property type="evidence" value="ECO:0007669"/>
    <property type="project" value="UniProtKB-SubCell"/>
</dbReference>
<dbReference type="SUPFAM" id="SSF161084">
    <property type="entry name" value="MAPEG domain-like"/>
    <property type="match status" value="1"/>
</dbReference>
<sequence length="61" mass="6339">LGNPLIAAGAGVVYLLGRLLYLRSYVANPESRAIGFLLTFAPTAFMLIASLVIGIGNLMSG</sequence>
<dbReference type="EMBL" id="UINC01118150">
    <property type="protein sequence ID" value="SVC91082.1"/>
    <property type="molecule type" value="Genomic_DNA"/>
</dbReference>
<name>A0A382R1Q4_9ZZZZ</name>
<dbReference type="Pfam" id="PF01124">
    <property type="entry name" value="MAPEG"/>
    <property type="match status" value="1"/>
</dbReference>
<keyword evidence="4 5" id="KW-0472">Membrane</keyword>
<evidence type="ECO:0008006" key="7">
    <source>
        <dbReference type="Google" id="ProtNLM"/>
    </source>
</evidence>